<sequence>MANESGKKVVILGGGISGLAAGVYALLAGYEAEIYEKNAIPGGECIGWNRKGYHIDNCIHWLTGTKKGTSLYDVWKKVGALSDDTEYAKIDSFFSSEYEGKTATLWNDLEKTQRELIEISPEDKDEIEKFIKHVEYSKQCLFPAEKPMDMMGVMDYIKMSVSMKDMPKVMKEYGKISLEEYGKRFKSPLLQRLMTDYLPKEYTAYSFLVSYATMADGNGMIPMGASLQLSLRMEKKFKELGGKIFYNKPANAINLDGKVANSVSFADGSSVSADYIIPTVDTHVLFNKLIPSSYMPKELADAYKDENAYPTTSGFQVAYAVDVNFDLGETTFAEIEPLKIGERVFNRMYVKAYGYDDVFVKDGKMVIQTCISQTDVDYKFWKNLSKEEYDRVKQELTDEVTKRIEASYPELAGEMELLDTWTPLTYERYCGAYHGGYMSFVTTPGAKQIRLKGKLDGIDNIYLAGQWTNSPGGLPVAVASGKFAIQRILKEEKRSIKI</sequence>
<dbReference type="RefSeq" id="WP_078765621.1">
    <property type="nucleotide sequence ID" value="NZ_FUXZ01000004.1"/>
</dbReference>
<name>A0A1T4VD99_9FIRM</name>
<dbReference type="GO" id="GO:0016491">
    <property type="term" value="F:oxidoreductase activity"/>
    <property type="evidence" value="ECO:0007669"/>
    <property type="project" value="InterPro"/>
</dbReference>
<dbReference type="InterPro" id="IPR036188">
    <property type="entry name" value="FAD/NAD-bd_sf"/>
</dbReference>
<dbReference type="STRING" id="39495.SAMN02745111_00734"/>
<dbReference type="PANTHER" id="PTHR43734:SF1">
    <property type="entry name" value="PHYTOENE DESATURASE"/>
    <property type="match status" value="1"/>
</dbReference>
<dbReference type="Gene3D" id="3.50.50.60">
    <property type="entry name" value="FAD/NAD(P)-binding domain"/>
    <property type="match status" value="2"/>
</dbReference>
<gene>
    <name evidence="3" type="ORF">SAMN02745111_00734</name>
</gene>
<keyword evidence="4" id="KW-1185">Reference proteome</keyword>
<feature type="domain" description="Amine oxidase" evidence="2">
    <location>
        <begin position="16"/>
        <end position="489"/>
    </location>
</feature>
<dbReference type="OrthoDB" id="9814556at2"/>
<reference evidence="3 4" key="1">
    <citation type="submission" date="2017-02" db="EMBL/GenBank/DDBJ databases">
        <authorList>
            <person name="Peterson S.W."/>
        </authorList>
    </citation>
    <scope>NUCLEOTIDE SEQUENCE [LARGE SCALE GENOMIC DNA]</scope>
    <source>
        <strain evidence="3 4">ATCC 35992</strain>
    </source>
</reference>
<evidence type="ECO:0000259" key="2">
    <source>
        <dbReference type="Pfam" id="PF01593"/>
    </source>
</evidence>
<dbReference type="AlphaFoldDB" id="A0A1T4VD99"/>
<dbReference type="SUPFAM" id="SSF51905">
    <property type="entry name" value="FAD/NAD(P)-binding domain"/>
    <property type="match status" value="1"/>
</dbReference>
<evidence type="ECO:0000313" key="3">
    <source>
        <dbReference type="EMBL" id="SKA62959.1"/>
    </source>
</evidence>
<dbReference type="Pfam" id="PF01593">
    <property type="entry name" value="Amino_oxidase"/>
    <property type="match status" value="1"/>
</dbReference>
<protein>
    <submittedName>
        <fullName evidence="3">Phytoene dehydrogenase-related protein</fullName>
    </submittedName>
</protein>
<evidence type="ECO:0000313" key="4">
    <source>
        <dbReference type="Proteomes" id="UP000190814"/>
    </source>
</evidence>
<dbReference type="PANTHER" id="PTHR43734">
    <property type="entry name" value="PHYTOENE DESATURASE"/>
    <property type="match status" value="1"/>
</dbReference>
<organism evidence="3 4">
    <name type="scientific">Eubacterium uniforme</name>
    <dbReference type="NCBI Taxonomy" id="39495"/>
    <lineage>
        <taxon>Bacteria</taxon>
        <taxon>Bacillati</taxon>
        <taxon>Bacillota</taxon>
        <taxon>Clostridia</taxon>
        <taxon>Eubacteriales</taxon>
        <taxon>Eubacteriaceae</taxon>
        <taxon>Eubacterium</taxon>
    </lineage>
</organism>
<dbReference type="InterPro" id="IPR002937">
    <property type="entry name" value="Amino_oxidase"/>
</dbReference>
<evidence type="ECO:0000256" key="1">
    <source>
        <dbReference type="ARBA" id="ARBA00038322"/>
    </source>
</evidence>
<proteinExistence type="inferred from homology"/>
<comment type="similarity">
    <text evidence="1">Belongs to the carotenoid/retinoid oxidoreductase family. CrtN subfamily.</text>
</comment>
<dbReference type="EMBL" id="FUXZ01000004">
    <property type="protein sequence ID" value="SKA62959.1"/>
    <property type="molecule type" value="Genomic_DNA"/>
</dbReference>
<dbReference type="Proteomes" id="UP000190814">
    <property type="component" value="Unassembled WGS sequence"/>
</dbReference>
<accession>A0A1T4VD99</accession>